<evidence type="ECO:0000313" key="4">
    <source>
        <dbReference type="Proteomes" id="UP001161099"/>
    </source>
</evidence>
<dbReference type="RefSeq" id="WP_279670688.1">
    <property type="nucleotide sequence ID" value="NZ_JAOCBE010000001.1"/>
</dbReference>
<dbReference type="EMBL" id="JAOCBE010000001">
    <property type="protein sequence ID" value="MDH0970244.1"/>
    <property type="molecule type" value="Genomic_DNA"/>
</dbReference>
<reference evidence="2" key="1">
    <citation type="submission" date="2022-09" db="EMBL/GenBank/DDBJ databases">
        <title>Intensive care unit water sources are persistently colonized with multi-drug resistant bacteria and are the site of extensive horizontal gene transfer of antibiotic resistance genes.</title>
        <authorList>
            <person name="Diorio-Toth L."/>
        </authorList>
    </citation>
    <scope>NUCLEOTIDE SEQUENCE</scope>
    <source>
        <strain evidence="2">GD03851</strain>
        <strain evidence="3">GD03920</strain>
    </source>
</reference>
<dbReference type="Proteomes" id="UP001159915">
    <property type="component" value="Unassembled WGS sequence"/>
</dbReference>
<comment type="caution">
    <text evidence="2">The sequence shown here is derived from an EMBL/GenBank/DDBJ whole genome shotgun (WGS) entry which is preliminary data.</text>
</comment>
<dbReference type="GO" id="GO:0004803">
    <property type="term" value="F:transposase activity"/>
    <property type="evidence" value="ECO:0007669"/>
    <property type="project" value="InterPro"/>
</dbReference>
<protein>
    <submittedName>
        <fullName evidence="2">Transposase</fullName>
    </submittedName>
</protein>
<feature type="domain" description="Transposase IS4-like" evidence="1">
    <location>
        <begin position="132"/>
        <end position="334"/>
    </location>
</feature>
<dbReference type="GO" id="GO:0003677">
    <property type="term" value="F:DNA binding"/>
    <property type="evidence" value="ECO:0007669"/>
    <property type="project" value="InterPro"/>
</dbReference>
<dbReference type="InterPro" id="IPR012337">
    <property type="entry name" value="RNaseH-like_sf"/>
</dbReference>
<dbReference type="GO" id="GO:0006313">
    <property type="term" value="P:DNA transposition"/>
    <property type="evidence" value="ECO:0007669"/>
    <property type="project" value="InterPro"/>
</dbReference>
<dbReference type="PANTHER" id="PTHR33258:SF1">
    <property type="entry name" value="TRANSPOSASE INSL FOR INSERTION SEQUENCE ELEMENT IS186A-RELATED"/>
    <property type="match status" value="1"/>
</dbReference>
<dbReference type="Pfam" id="PF01609">
    <property type="entry name" value="DDE_Tnp_1"/>
    <property type="match status" value="1"/>
</dbReference>
<name>A0AA42LHY6_ACIJO</name>
<gene>
    <name evidence="3" type="ORF">N5C10_13685</name>
    <name evidence="2" type="ORF">N5D11_07790</name>
</gene>
<dbReference type="AlphaFoldDB" id="A0AA42LHY6"/>
<sequence length="426" mass="48081">MNPLASLAPAIKDLASTQKSSFSTTQAVWRFLNNNKISFSQLNQPFKLLACEQIKTSPHQYALIVHDWSQLQYVKHSHKVQRLQRTEANSGYELQSSLLVDASSGLPIAPLAQTLTDASGCYSTFSEQYSERKSHLDSLAEQIKTIEQYPIEKTKVHIIDREGDSIAHLREISSHGFKWLIRAKESHRIEHQGETYKVAEVAEKVVTQQVKPIAYKGNRHMLHVGETDIRITRAAKPKRKDDLGQRVAPQPGKAVTARLIVAVVKDAQGKTVARWSLISNVSSEIDAVELTTWYYWRWTIECYFKLLKQAGHNVESWLQTTPAAILRRLLISSMACVLTWRIQRSEDEQNQKIRIFLARLSGRQQKRGKLESAPAILAGLSILLNTLQLLSEYSIDELNEIATIALGTSRCVDTYGLNPEVLRSNG</sequence>
<dbReference type="Proteomes" id="UP001161099">
    <property type="component" value="Unassembled WGS sequence"/>
</dbReference>
<proteinExistence type="predicted"/>
<evidence type="ECO:0000313" key="2">
    <source>
        <dbReference type="EMBL" id="MDH0656020.1"/>
    </source>
</evidence>
<dbReference type="Gene3D" id="3.90.350.10">
    <property type="entry name" value="Transposase Inhibitor Protein From Tn5, Chain A, domain 1"/>
    <property type="match status" value="1"/>
</dbReference>
<evidence type="ECO:0000259" key="1">
    <source>
        <dbReference type="Pfam" id="PF01609"/>
    </source>
</evidence>
<organism evidence="2 4">
    <name type="scientific">Acinetobacter johnsonii</name>
    <dbReference type="NCBI Taxonomy" id="40214"/>
    <lineage>
        <taxon>Bacteria</taxon>
        <taxon>Pseudomonadati</taxon>
        <taxon>Pseudomonadota</taxon>
        <taxon>Gammaproteobacteria</taxon>
        <taxon>Moraxellales</taxon>
        <taxon>Moraxellaceae</taxon>
        <taxon>Acinetobacter</taxon>
    </lineage>
</organism>
<dbReference type="InterPro" id="IPR002559">
    <property type="entry name" value="Transposase_11"/>
</dbReference>
<dbReference type="PANTHER" id="PTHR33258">
    <property type="entry name" value="TRANSPOSASE INSL FOR INSERTION SEQUENCE ELEMENT IS186A-RELATED"/>
    <property type="match status" value="1"/>
</dbReference>
<dbReference type="SUPFAM" id="SSF53098">
    <property type="entry name" value="Ribonuclease H-like"/>
    <property type="match status" value="1"/>
</dbReference>
<evidence type="ECO:0000313" key="3">
    <source>
        <dbReference type="EMBL" id="MDH0970244.1"/>
    </source>
</evidence>
<accession>A0AA42LHY6</accession>
<dbReference type="EMBL" id="JAOCDR010000012">
    <property type="protein sequence ID" value="MDH0656020.1"/>
    <property type="molecule type" value="Genomic_DNA"/>
</dbReference>